<proteinExistence type="predicted"/>
<accession>G9A074</accession>
<dbReference type="FunCoup" id="G9A074">
    <property type="interactions" value="17"/>
</dbReference>
<dbReference type="OrthoDB" id="4041451at2759"/>
<dbReference type="KEGG" id="tdl:TDEL_0H04090"/>
<dbReference type="eggNOG" id="ENOG502S10A">
    <property type="taxonomic scope" value="Eukaryota"/>
</dbReference>
<dbReference type="InParanoid" id="G9A074"/>
<dbReference type="GO" id="GO:1990904">
    <property type="term" value="C:ribonucleoprotein complex"/>
    <property type="evidence" value="ECO:0007669"/>
    <property type="project" value="InterPro"/>
</dbReference>
<name>G9A074_TORDE</name>
<keyword evidence="2" id="KW-1185">Reference proteome</keyword>
<sequence length="607" mass="70131">MKKIKARQHSMDELVRSISKSQTVIDNWISNAIGNRKSNHQKHATVLHLPIVLKTLQRLRSTDKRALYFALMSKIQSSQIRWISQSAKEIDTGDKLPAEFYNEISNMLYRISLRCGAEELNALSKFLLQLLANYESAVQQRGISKQNTKFYRNCLLPLAKTESVSLLYEGLSLVPPSSRNIKLLIEMAFFFHTSQFTKLLAQLECNLLRSNSFSLDQEEIDVFFPLFFDIMHKCILLGDEHICIKLLSKITQDWNFEMDDHYESLLIEICERNAANEVIQALNEDKSFDSCPERRWKVIQSQSSWDEFMSYVCHVDVNLFNEYQDLDFLQQKLSSVGPSLNDWKTFLDNHKIPATANPSVKALIVNTILVTLVANKPLDFVMSIMEHMLYELNYCQYFVDTAMLAGQRSYSGFHCLFKAFSNSRSSVLTSSTLFKFLEQMKDYHFTTSDYYFMMKSCLTGAGHHSLYYFLFQYISRKGSSLYQSSNGSLTWALPPRIEQLLKLSIAEQKGDKRILEIVGSVGNWFLAHHSVIGGNEIDQNTLRQIFGDEYVSEVTMRSLVDLEKKYTSKEVGHSYRSDKRHYSPSADLRMSSRLHRLLEFAEKQTSK</sequence>
<dbReference type="GeneID" id="11501590"/>
<dbReference type="Pfam" id="PF13762">
    <property type="entry name" value="MNE1"/>
    <property type="match status" value="1"/>
</dbReference>
<dbReference type="GO" id="GO:0000372">
    <property type="term" value="P:Group I intron splicing"/>
    <property type="evidence" value="ECO:0007669"/>
    <property type="project" value="InterPro"/>
</dbReference>
<evidence type="ECO:0000313" key="1">
    <source>
        <dbReference type="EMBL" id="CCE94268.1"/>
    </source>
</evidence>
<evidence type="ECO:0000313" key="2">
    <source>
        <dbReference type="Proteomes" id="UP000005627"/>
    </source>
</evidence>
<dbReference type="EMBL" id="HE616749">
    <property type="protein sequence ID" value="CCE94268.1"/>
    <property type="molecule type" value="Genomic_DNA"/>
</dbReference>
<gene>
    <name evidence="1" type="primary">TDEL0H04090</name>
    <name evidence="1" type="ORF">TDEL_0H04090</name>
</gene>
<dbReference type="Proteomes" id="UP000005627">
    <property type="component" value="Chromosome 8"/>
</dbReference>
<dbReference type="InterPro" id="IPR025694">
    <property type="entry name" value="MNE1"/>
</dbReference>
<dbReference type="HOGENOM" id="CLU_029218_0_0_1"/>
<organism evidence="1 2">
    <name type="scientific">Torulaspora delbrueckii</name>
    <name type="common">Yeast</name>
    <name type="synonym">Candida colliculosa</name>
    <dbReference type="NCBI Taxonomy" id="4950"/>
    <lineage>
        <taxon>Eukaryota</taxon>
        <taxon>Fungi</taxon>
        <taxon>Dikarya</taxon>
        <taxon>Ascomycota</taxon>
        <taxon>Saccharomycotina</taxon>
        <taxon>Saccharomycetes</taxon>
        <taxon>Saccharomycetales</taxon>
        <taxon>Saccharomycetaceae</taxon>
        <taxon>Torulaspora</taxon>
    </lineage>
</organism>
<dbReference type="RefSeq" id="XP_003683479.1">
    <property type="nucleotide sequence ID" value="XM_003683431.1"/>
</dbReference>
<dbReference type="AlphaFoldDB" id="G9A074"/>
<protein>
    <submittedName>
        <fullName evidence="1">Uncharacterized protein</fullName>
    </submittedName>
</protein>
<reference evidence="1 2" key="1">
    <citation type="journal article" date="2011" name="Proc. Natl. Acad. Sci. U.S.A.">
        <title>Evolutionary erosion of yeast sex chromosomes by mating-type switching accidents.</title>
        <authorList>
            <person name="Gordon J.L."/>
            <person name="Armisen D."/>
            <person name="Proux-Wera E."/>
            <person name="Oheigeartaigh S.S."/>
            <person name="Byrne K.P."/>
            <person name="Wolfe K.H."/>
        </authorList>
    </citation>
    <scope>NUCLEOTIDE SEQUENCE [LARGE SCALE GENOMIC DNA]</scope>
    <source>
        <strain evidence="2">ATCC 10662 / CBS 1146 / NBRC 0425 / NCYC 2629 / NRRL Y-866</strain>
    </source>
</reference>